<reference evidence="1 2" key="1">
    <citation type="journal article" date="2019" name="Emerg. Microbes Infect.">
        <title>Comprehensive subspecies identification of 175 nontuberculous mycobacteria species based on 7547 genomic profiles.</title>
        <authorList>
            <person name="Matsumoto Y."/>
            <person name="Kinjo T."/>
            <person name="Motooka D."/>
            <person name="Nabeya D."/>
            <person name="Jung N."/>
            <person name="Uechi K."/>
            <person name="Horii T."/>
            <person name="Iida T."/>
            <person name="Fujita J."/>
            <person name="Nakamura S."/>
        </authorList>
    </citation>
    <scope>NUCLEOTIDE SEQUENCE [LARGE SCALE GENOMIC DNA]</scope>
    <source>
        <strain evidence="1 2">JCM 30996</strain>
    </source>
</reference>
<dbReference type="AlphaFoldDB" id="A0A7I9ZIY2"/>
<keyword evidence="2" id="KW-1185">Reference proteome</keyword>
<protein>
    <submittedName>
        <fullName evidence="1">Uncharacterized protein</fullName>
    </submittedName>
</protein>
<comment type="caution">
    <text evidence="1">The sequence shown here is derived from an EMBL/GenBank/DDBJ whole genome shotgun (WGS) entry which is preliminary data.</text>
</comment>
<accession>A0A7I9ZIY2</accession>
<dbReference type="EMBL" id="BLLB01000002">
    <property type="protein sequence ID" value="GFH00568.1"/>
    <property type="molecule type" value="Genomic_DNA"/>
</dbReference>
<evidence type="ECO:0000313" key="1">
    <source>
        <dbReference type="EMBL" id="GFH00568.1"/>
    </source>
</evidence>
<evidence type="ECO:0000313" key="2">
    <source>
        <dbReference type="Proteomes" id="UP000465304"/>
    </source>
</evidence>
<name>A0A7I9ZIY2_9MYCO</name>
<sequence>MPPLRLGPMVRDGSVSKLHLYTLSNRVNATHFGKVFAAGRLGGDTAYSQLELAFNVKLRGLDHSRAGRSASVPLH</sequence>
<gene>
    <name evidence="1" type="ORF">MHIP_10510</name>
</gene>
<organism evidence="1 2">
    <name type="scientific">Mycolicibacterium hippocampi</name>
    <dbReference type="NCBI Taxonomy" id="659824"/>
    <lineage>
        <taxon>Bacteria</taxon>
        <taxon>Bacillati</taxon>
        <taxon>Actinomycetota</taxon>
        <taxon>Actinomycetes</taxon>
        <taxon>Mycobacteriales</taxon>
        <taxon>Mycobacteriaceae</taxon>
        <taxon>Mycolicibacterium</taxon>
    </lineage>
</organism>
<proteinExistence type="predicted"/>
<dbReference type="Proteomes" id="UP000465304">
    <property type="component" value="Unassembled WGS sequence"/>
</dbReference>